<proteinExistence type="predicted"/>
<feature type="transmembrane region" description="Helical" evidence="16">
    <location>
        <begin position="59"/>
        <end position="75"/>
    </location>
</feature>
<keyword evidence="12" id="KW-0249">Electron transport</keyword>
<keyword evidence="11" id="KW-0479">Metal-binding</keyword>
<keyword evidence="8" id="KW-0816">Tricarboxylic acid cycle</keyword>
<dbReference type="RefSeq" id="WP_394818972.1">
    <property type="nucleotide sequence ID" value="NZ_JAWJZY010000001.1"/>
</dbReference>
<evidence type="ECO:0000256" key="9">
    <source>
        <dbReference type="ARBA" id="ARBA00022617"/>
    </source>
</evidence>
<evidence type="ECO:0000313" key="17">
    <source>
        <dbReference type="EMBL" id="MEE8658021.1"/>
    </source>
</evidence>
<evidence type="ECO:0000256" key="10">
    <source>
        <dbReference type="ARBA" id="ARBA00022692"/>
    </source>
</evidence>
<comment type="function">
    <text evidence="2">Membrane-anchoring subunit of succinate dehydrogenase (SDH).</text>
</comment>
<evidence type="ECO:0000256" key="15">
    <source>
        <dbReference type="ARBA" id="ARBA00023136"/>
    </source>
</evidence>
<keyword evidence="9" id="KW-0349">Heme</keyword>
<sequence>MKTQAEEHPHEKGRPHWLQERASAVILMPLTLWASLFAFNAIGKSRHVLVARFGRPRHAIAVALMAGLAARHMQLGLEVIIGDYLRGARQKAAKLLTRIFCVGFVVSVVLSLLRLRRQSRVGADK</sequence>
<reference evidence="17 18" key="1">
    <citation type="submission" date="2023-10" db="EMBL/GenBank/DDBJ databases">
        <title>Sorlinia euscelidii gen. nov., sp. nov., an acetic acid bacteria isolated from the gut of Euscelidius variegatus emitter.</title>
        <authorList>
            <person name="Michoud G."/>
            <person name="Marasco R."/>
            <person name="Seferji K."/>
            <person name="Gonella E."/>
            <person name="Garuglieri E."/>
            <person name="Alma A."/>
            <person name="Mapelli F."/>
            <person name="Borin S."/>
            <person name="Daffonchio D."/>
            <person name="Crotti E."/>
        </authorList>
    </citation>
    <scope>NUCLEOTIDE SEQUENCE [LARGE SCALE GENOMIC DNA]</scope>
    <source>
        <strain evidence="17 18">EV16P</strain>
    </source>
</reference>
<dbReference type="Proteomes" id="UP001312908">
    <property type="component" value="Unassembled WGS sequence"/>
</dbReference>
<dbReference type="EMBL" id="JAWJZY010000001">
    <property type="protein sequence ID" value="MEE8658021.1"/>
    <property type="molecule type" value="Genomic_DNA"/>
</dbReference>
<evidence type="ECO:0000256" key="16">
    <source>
        <dbReference type="SAM" id="Phobius"/>
    </source>
</evidence>
<feature type="transmembrane region" description="Helical" evidence="16">
    <location>
        <begin position="22"/>
        <end position="39"/>
    </location>
</feature>
<keyword evidence="18" id="KW-1185">Reference proteome</keyword>
<evidence type="ECO:0000256" key="1">
    <source>
        <dbReference type="ARBA" id="ARBA00001971"/>
    </source>
</evidence>
<evidence type="ECO:0000256" key="4">
    <source>
        <dbReference type="ARBA" id="ARBA00005163"/>
    </source>
</evidence>
<keyword evidence="10 16" id="KW-0812">Transmembrane</keyword>
<dbReference type="InterPro" id="IPR034804">
    <property type="entry name" value="SQR/QFR_C/D"/>
</dbReference>
<accession>A0ABU7U121</accession>
<evidence type="ECO:0000256" key="8">
    <source>
        <dbReference type="ARBA" id="ARBA00022532"/>
    </source>
</evidence>
<evidence type="ECO:0000256" key="3">
    <source>
        <dbReference type="ARBA" id="ARBA00004141"/>
    </source>
</evidence>
<gene>
    <name evidence="17" type="ORF">DOFOFD_03205</name>
</gene>
<evidence type="ECO:0000256" key="11">
    <source>
        <dbReference type="ARBA" id="ARBA00022723"/>
    </source>
</evidence>
<evidence type="ECO:0000256" key="12">
    <source>
        <dbReference type="ARBA" id="ARBA00022982"/>
    </source>
</evidence>
<comment type="caution">
    <text evidence="17">The sequence shown here is derived from an EMBL/GenBank/DDBJ whole genome shotgun (WGS) entry which is preliminary data.</text>
</comment>
<evidence type="ECO:0000256" key="2">
    <source>
        <dbReference type="ARBA" id="ARBA00004050"/>
    </source>
</evidence>
<dbReference type="InterPro" id="IPR014312">
    <property type="entry name" value="Succ_DH_anchor"/>
</dbReference>
<evidence type="ECO:0000256" key="7">
    <source>
        <dbReference type="ARBA" id="ARBA00022448"/>
    </source>
</evidence>
<dbReference type="NCBIfam" id="TIGR02968">
    <property type="entry name" value="succ_dehyd_anc"/>
    <property type="match status" value="1"/>
</dbReference>
<keyword evidence="13 16" id="KW-1133">Transmembrane helix</keyword>
<dbReference type="InterPro" id="IPR000701">
    <property type="entry name" value="SuccDH_FuR_B_TM-su"/>
</dbReference>
<feature type="transmembrane region" description="Helical" evidence="16">
    <location>
        <begin position="95"/>
        <end position="115"/>
    </location>
</feature>
<evidence type="ECO:0000256" key="5">
    <source>
        <dbReference type="ARBA" id="ARBA00011558"/>
    </source>
</evidence>
<comment type="pathway">
    <text evidence="4">Carbohydrate metabolism; tricarboxylic acid cycle.</text>
</comment>
<keyword evidence="7" id="KW-0813">Transport</keyword>
<dbReference type="SUPFAM" id="SSF81343">
    <property type="entry name" value="Fumarate reductase respiratory complex transmembrane subunits"/>
    <property type="match status" value="1"/>
</dbReference>
<dbReference type="Gene3D" id="1.20.1300.10">
    <property type="entry name" value="Fumarate reductase/succinate dehydrogenase, transmembrane subunit"/>
    <property type="match status" value="1"/>
</dbReference>
<organism evidence="17 18">
    <name type="scientific">Sorlinia euscelidii</name>
    <dbReference type="NCBI Taxonomy" id="3081148"/>
    <lineage>
        <taxon>Bacteria</taxon>
        <taxon>Pseudomonadati</taxon>
        <taxon>Pseudomonadota</taxon>
        <taxon>Alphaproteobacteria</taxon>
        <taxon>Acetobacterales</taxon>
        <taxon>Acetobacteraceae</taxon>
        <taxon>Sorlinia</taxon>
    </lineage>
</organism>
<keyword evidence="15 16" id="KW-0472">Membrane</keyword>
<evidence type="ECO:0000313" key="18">
    <source>
        <dbReference type="Proteomes" id="UP001312908"/>
    </source>
</evidence>
<name>A0ABU7U121_9PROT</name>
<evidence type="ECO:0000256" key="13">
    <source>
        <dbReference type="ARBA" id="ARBA00022989"/>
    </source>
</evidence>
<comment type="subcellular location">
    <subcellularLocation>
        <location evidence="3">Membrane</location>
        <topology evidence="3">Multi-pass membrane protein</topology>
    </subcellularLocation>
</comment>
<comment type="subunit">
    <text evidence="5">Part of an enzyme complex containing four subunits: a flavoprotein, an iron-sulfur protein, plus two membrane-anchoring proteins, SdhC and SdhD.</text>
</comment>
<dbReference type="Pfam" id="PF01127">
    <property type="entry name" value="Sdh_cyt"/>
    <property type="match status" value="1"/>
</dbReference>
<evidence type="ECO:0000256" key="6">
    <source>
        <dbReference type="ARBA" id="ARBA00019425"/>
    </source>
</evidence>
<comment type="cofactor">
    <cofactor evidence="1">
        <name>heme</name>
        <dbReference type="ChEBI" id="CHEBI:30413"/>
    </cofactor>
</comment>
<keyword evidence="14" id="KW-0408">Iron</keyword>
<protein>
    <recommendedName>
        <fullName evidence="6">Succinate dehydrogenase hydrophobic membrane anchor subunit</fullName>
    </recommendedName>
</protein>
<evidence type="ECO:0000256" key="14">
    <source>
        <dbReference type="ARBA" id="ARBA00023004"/>
    </source>
</evidence>